<evidence type="ECO:0000313" key="4">
    <source>
        <dbReference type="EMBL" id="KXH67777.1"/>
    </source>
</evidence>
<protein>
    <submittedName>
        <fullName evidence="4">Tyrosinase central domain-containing protein</fullName>
    </submittedName>
</protein>
<name>A0A135V5H0_9PEZI</name>
<evidence type="ECO:0000256" key="1">
    <source>
        <dbReference type="ARBA" id="ARBA00022723"/>
    </source>
</evidence>
<dbReference type="GO" id="GO:0016491">
    <property type="term" value="F:oxidoreductase activity"/>
    <property type="evidence" value="ECO:0007669"/>
    <property type="project" value="UniProtKB-KW"/>
</dbReference>
<evidence type="ECO:0000313" key="5">
    <source>
        <dbReference type="Proteomes" id="UP000070121"/>
    </source>
</evidence>
<dbReference type="GO" id="GO:0046872">
    <property type="term" value="F:metal ion binding"/>
    <property type="evidence" value="ECO:0007669"/>
    <property type="project" value="UniProtKB-KW"/>
</dbReference>
<sequence length="180" mass="20405">MSGPFSNMTVNLPVVQNTDTPLAADARCLQRDLNKHVSSRHTTFRNTTLLLTEHNTLESFWGFLNGDDRYIDPFELGVHAAGHWQLGGDSGNNFFISPADPAFFLHHSQIDRVYWIWQMLDWENRQNIFGTVTMQSIPPSRNGTLDDLVDLCPLAEPRKLRDLMSMVGISGSPFCYVYEG</sequence>
<comment type="caution">
    <text evidence="4">The sequence shown here is derived from an EMBL/GenBank/DDBJ whole genome shotgun (WGS) entry which is preliminary data.</text>
</comment>
<gene>
    <name evidence="4" type="ORF">CSAL01_01015</name>
</gene>
<keyword evidence="5" id="KW-1185">Reference proteome</keyword>
<dbReference type="PROSITE" id="PS00498">
    <property type="entry name" value="TYROSINASE_2"/>
    <property type="match status" value="1"/>
</dbReference>
<dbReference type="SUPFAM" id="SSF48056">
    <property type="entry name" value="Di-copper centre-containing domain"/>
    <property type="match status" value="1"/>
</dbReference>
<dbReference type="AlphaFoldDB" id="A0A135V5H0"/>
<dbReference type="EMBL" id="JFFI01000425">
    <property type="protein sequence ID" value="KXH67777.1"/>
    <property type="molecule type" value="Genomic_DNA"/>
</dbReference>
<dbReference type="InterPro" id="IPR008922">
    <property type="entry name" value="Di-copper_centre_dom_sf"/>
</dbReference>
<dbReference type="PANTHER" id="PTHR11474">
    <property type="entry name" value="TYROSINASE FAMILY MEMBER"/>
    <property type="match status" value="1"/>
</dbReference>
<feature type="domain" description="Tyrosinase copper-binding" evidence="3">
    <location>
        <begin position="100"/>
        <end position="111"/>
    </location>
</feature>
<evidence type="ECO:0000256" key="2">
    <source>
        <dbReference type="ARBA" id="ARBA00023002"/>
    </source>
</evidence>
<accession>A0A135V5H0</accession>
<reference evidence="4 5" key="1">
    <citation type="submission" date="2014-02" db="EMBL/GenBank/DDBJ databases">
        <title>The genome sequence of Colletotrichum salicis CBS 607.94.</title>
        <authorList>
            <person name="Baroncelli R."/>
            <person name="Thon M.R."/>
        </authorList>
    </citation>
    <scope>NUCLEOTIDE SEQUENCE [LARGE SCALE GENOMIC DNA]</scope>
    <source>
        <strain evidence="4 5">CBS 607.94</strain>
    </source>
</reference>
<dbReference type="InterPro" id="IPR050316">
    <property type="entry name" value="Tyrosinase/Hemocyanin"/>
</dbReference>
<proteinExistence type="predicted"/>
<dbReference type="Gene3D" id="1.10.1280.10">
    <property type="entry name" value="Di-copper center containing domain from catechol oxidase"/>
    <property type="match status" value="1"/>
</dbReference>
<keyword evidence="1" id="KW-0479">Metal-binding</keyword>
<dbReference type="STRING" id="1209931.A0A135V5H0"/>
<organism evidence="4 5">
    <name type="scientific">Colletotrichum salicis</name>
    <dbReference type="NCBI Taxonomy" id="1209931"/>
    <lineage>
        <taxon>Eukaryota</taxon>
        <taxon>Fungi</taxon>
        <taxon>Dikarya</taxon>
        <taxon>Ascomycota</taxon>
        <taxon>Pezizomycotina</taxon>
        <taxon>Sordariomycetes</taxon>
        <taxon>Hypocreomycetidae</taxon>
        <taxon>Glomerellales</taxon>
        <taxon>Glomerellaceae</taxon>
        <taxon>Colletotrichum</taxon>
        <taxon>Colletotrichum acutatum species complex</taxon>
    </lineage>
</organism>
<dbReference type="Proteomes" id="UP000070121">
    <property type="component" value="Unassembled WGS sequence"/>
</dbReference>
<evidence type="ECO:0000259" key="3">
    <source>
        <dbReference type="PROSITE" id="PS00498"/>
    </source>
</evidence>
<keyword evidence="2" id="KW-0560">Oxidoreductase</keyword>
<dbReference type="InterPro" id="IPR002227">
    <property type="entry name" value="Tyrosinase_Cu-bd"/>
</dbReference>
<dbReference type="OrthoDB" id="6132182at2759"/>
<dbReference type="Pfam" id="PF00264">
    <property type="entry name" value="Tyrosinase"/>
    <property type="match status" value="1"/>
</dbReference>
<dbReference type="PANTHER" id="PTHR11474:SF125">
    <property type="entry name" value="N-ACETYL-6-HYDROXYTRYPTOPHAN OXIDASE IVOB-RELATED"/>
    <property type="match status" value="1"/>
</dbReference>